<accession>A0A151RSQ9</accession>
<feature type="domain" description="ABC transporter" evidence="2">
    <location>
        <begin position="21"/>
        <end position="57"/>
    </location>
</feature>
<evidence type="ECO:0000313" key="4">
    <source>
        <dbReference type="EMBL" id="KYP45565.1"/>
    </source>
</evidence>
<dbReference type="InterPro" id="IPR003439">
    <property type="entry name" value="ABC_transporter-like_ATP-bd"/>
</dbReference>
<dbReference type="Pfam" id="PF00005">
    <property type="entry name" value="ABC_tran"/>
    <property type="match status" value="1"/>
</dbReference>
<name>A0A151RSQ9_CAJCA</name>
<dbReference type="PANTHER" id="PTHR11439">
    <property type="entry name" value="GAG-POL-RELATED RETROTRANSPOSON"/>
    <property type="match status" value="1"/>
</dbReference>
<gene>
    <name evidence="4" type="ORF">KK1_032868</name>
</gene>
<dbReference type="InterPro" id="IPR043502">
    <property type="entry name" value="DNA/RNA_pol_sf"/>
</dbReference>
<dbReference type="CDD" id="cd09272">
    <property type="entry name" value="RNase_HI_RT_Ty1"/>
    <property type="match status" value="1"/>
</dbReference>
<dbReference type="Proteomes" id="UP000075243">
    <property type="component" value="Unassembled WGS sequence"/>
</dbReference>
<evidence type="ECO:0000259" key="3">
    <source>
        <dbReference type="Pfam" id="PF07727"/>
    </source>
</evidence>
<evidence type="ECO:0000259" key="2">
    <source>
        <dbReference type="Pfam" id="PF00005"/>
    </source>
</evidence>
<dbReference type="GO" id="GO:0005524">
    <property type="term" value="F:ATP binding"/>
    <property type="evidence" value="ECO:0007669"/>
    <property type="project" value="InterPro"/>
</dbReference>
<dbReference type="InterPro" id="IPR027417">
    <property type="entry name" value="P-loop_NTPase"/>
</dbReference>
<dbReference type="EMBL" id="KQ483586">
    <property type="protein sequence ID" value="KYP45565.1"/>
    <property type="molecule type" value="Genomic_DNA"/>
</dbReference>
<keyword evidence="5" id="KW-1185">Reference proteome</keyword>
<organism evidence="4 5">
    <name type="scientific">Cajanus cajan</name>
    <name type="common">Pigeon pea</name>
    <name type="synonym">Cajanus indicus</name>
    <dbReference type="NCBI Taxonomy" id="3821"/>
    <lineage>
        <taxon>Eukaryota</taxon>
        <taxon>Viridiplantae</taxon>
        <taxon>Streptophyta</taxon>
        <taxon>Embryophyta</taxon>
        <taxon>Tracheophyta</taxon>
        <taxon>Spermatophyta</taxon>
        <taxon>Magnoliopsida</taxon>
        <taxon>eudicotyledons</taxon>
        <taxon>Gunneridae</taxon>
        <taxon>Pentapetalae</taxon>
        <taxon>rosids</taxon>
        <taxon>fabids</taxon>
        <taxon>Fabales</taxon>
        <taxon>Fabaceae</taxon>
        <taxon>Papilionoideae</taxon>
        <taxon>50 kb inversion clade</taxon>
        <taxon>NPAAA clade</taxon>
        <taxon>indigoferoid/millettioid clade</taxon>
        <taxon>Phaseoleae</taxon>
        <taxon>Cajanus</taxon>
    </lineage>
</organism>
<dbReference type="Gramene" id="C.cajan_31066.t">
    <property type="protein sequence ID" value="C.cajan_31066.t"/>
    <property type="gene ID" value="C.cajan_31066"/>
</dbReference>
<dbReference type="PANTHER" id="PTHR11439:SF494">
    <property type="entry name" value="CYSTEINE-RICH RLK (RECEPTOR-LIKE PROTEIN KINASE) 8"/>
    <property type="match status" value="1"/>
</dbReference>
<reference evidence="4" key="1">
    <citation type="journal article" date="2012" name="Nat. Biotechnol.">
        <title>Draft genome sequence of pigeonpea (Cajanus cajan), an orphan legume crop of resource-poor farmers.</title>
        <authorList>
            <person name="Varshney R.K."/>
            <person name="Chen W."/>
            <person name="Li Y."/>
            <person name="Bharti A.K."/>
            <person name="Saxena R.K."/>
            <person name="Schlueter J.A."/>
            <person name="Donoghue M.T."/>
            <person name="Azam S."/>
            <person name="Fan G."/>
            <person name="Whaley A.M."/>
            <person name="Farmer A.D."/>
            <person name="Sheridan J."/>
            <person name="Iwata A."/>
            <person name="Tuteja R."/>
            <person name="Penmetsa R.V."/>
            <person name="Wu W."/>
            <person name="Upadhyaya H.D."/>
            <person name="Yang S.P."/>
            <person name="Shah T."/>
            <person name="Saxena K.B."/>
            <person name="Michael T."/>
            <person name="McCombie W.R."/>
            <person name="Yang B."/>
            <person name="Zhang G."/>
            <person name="Yang H."/>
            <person name="Wang J."/>
            <person name="Spillane C."/>
            <person name="Cook D.R."/>
            <person name="May G.D."/>
            <person name="Xu X."/>
            <person name="Jackson S.A."/>
        </authorList>
    </citation>
    <scope>NUCLEOTIDE SEQUENCE [LARGE SCALE GENOMIC DNA]</scope>
</reference>
<evidence type="ECO:0000313" key="5">
    <source>
        <dbReference type="Proteomes" id="UP000075243"/>
    </source>
</evidence>
<feature type="region of interest" description="Disordered" evidence="1">
    <location>
        <begin position="229"/>
        <end position="257"/>
    </location>
</feature>
<dbReference type="AlphaFoldDB" id="A0A151RSQ9"/>
<dbReference type="SUPFAM" id="SSF56672">
    <property type="entry name" value="DNA/RNA polymerases"/>
    <property type="match status" value="1"/>
</dbReference>
<feature type="non-terminal residue" evidence="4">
    <location>
        <position position="1"/>
    </location>
</feature>
<feature type="domain" description="Reverse transcriptase Ty1/copia-type" evidence="3">
    <location>
        <begin position="331"/>
        <end position="578"/>
    </location>
</feature>
<sequence length="818" mass="93220">ETLSRSSLEKDLELFPHGEFTEIGERGVNLSGGQKQRIQLARALYQNADVYLLDDPFSAVDAHTATNLFNVMVSAFIHRYKIKKNKNTANWFSLLTTRISLITCEFFIKICKKRCSCKFSYEILIAGNIFVDNISFRILKFAGNFPAKFLAKKIHRKVSCKKKFAGKFPKKKFAGKFPANFFAINFTRIFFTKKIKEITMIHKLMNSSEAFVSMPPTYVSDDHISPSAVPNNITMTDTQTPTEAHPPPRRSDRATNPPRYLSDYHCYNVTDSAITAYPIQNYLDYSKLSNSHRHYICQISEHFEPQTYAQAIKYTSWKQAISDELVAMEVNHTWDVVPLPPEKKPISCKWLFKLKLNSDGTVAKHKARLVARGFTQQYGLDFQETFSPVAKITTLRLLLSLAASHHWHLAQLDINNAFLNGNLEEEIFMQIPQGYTHNIVSTIPTPLVCKLNKSIYGLKQASRSWFTKFSTILLSYGYKQSKFDYSLFTKGTKSNFIAVLVYVDDIVLASPSNDVISQTKTLLQKYFRLKDLGDLKFFLGLELSKSKEGIFMCQRHYTMSILEDCGMLGCKPSSLPMESNLKLKADSGTKLSDPGKYRRLIGRLLYLTVSRHDICFAMHKLSQFVSNPYTDHMNAANLLLRYLKHTAGQGILFKSDSDTRLHAYVDADWGSCLDSRKSTTGFCIFLGNSLISWKSKRQKTVSKSSAEAEYRALSSVSSEITWLNNMLTEFNINTPFALVYCDNRAAIHIASNPTFHERTKHLEIDLHFIRDKVTKGVIKLIHVRKYHQLADVFTKALPKTAFLSIISKMAIDNIFLPS</sequence>
<dbReference type="GO" id="GO:0016887">
    <property type="term" value="F:ATP hydrolysis activity"/>
    <property type="evidence" value="ECO:0007669"/>
    <property type="project" value="InterPro"/>
</dbReference>
<dbReference type="Pfam" id="PF07727">
    <property type="entry name" value="RVT_2"/>
    <property type="match status" value="1"/>
</dbReference>
<feature type="compositionally biased region" description="Polar residues" evidence="1">
    <location>
        <begin position="229"/>
        <end position="242"/>
    </location>
</feature>
<dbReference type="SUPFAM" id="SSF52540">
    <property type="entry name" value="P-loop containing nucleoside triphosphate hydrolases"/>
    <property type="match status" value="1"/>
</dbReference>
<dbReference type="OMA" id="REITWIQ"/>
<dbReference type="InterPro" id="IPR013103">
    <property type="entry name" value="RVT_2"/>
</dbReference>
<protein>
    <submittedName>
        <fullName evidence="4">Retrovirus-related Pol polyprotein from transposon TNT 1-94</fullName>
    </submittedName>
</protein>
<dbReference type="Gene3D" id="3.40.50.300">
    <property type="entry name" value="P-loop containing nucleotide triphosphate hydrolases"/>
    <property type="match status" value="1"/>
</dbReference>
<evidence type="ECO:0000256" key="1">
    <source>
        <dbReference type="SAM" id="MobiDB-lite"/>
    </source>
</evidence>
<proteinExistence type="predicted"/>